<dbReference type="InterPro" id="IPR000524">
    <property type="entry name" value="Tscrpt_reg_HTH_GntR"/>
</dbReference>
<dbReference type="SUPFAM" id="SSF53383">
    <property type="entry name" value="PLP-dependent transferases"/>
    <property type="match status" value="1"/>
</dbReference>
<dbReference type="InterPro" id="IPR015424">
    <property type="entry name" value="PyrdxlP-dep_Trfase"/>
</dbReference>
<dbReference type="RefSeq" id="WP_302079735.1">
    <property type="nucleotide sequence ID" value="NZ_JAUKWQ010000015.1"/>
</dbReference>
<dbReference type="PANTHER" id="PTHR46577:SF1">
    <property type="entry name" value="HTH-TYPE TRANSCRIPTIONAL REGULATORY PROTEIN GABR"/>
    <property type="match status" value="1"/>
</dbReference>
<keyword evidence="5" id="KW-0804">Transcription</keyword>
<evidence type="ECO:0000259" key="6">
    <source>
        <dbReference type="PROSITE" id="PS50949"/>
    </source>
</evidence>
<evidence type="ECO:0000256" key="3">
    <source>
        <dbReference type="ARBA" id="ARBA00023015"/>
    </source>
</evidence>
<evidence type="ECO:0000256" key="4">
    <source>
        <dbReference type="ARBA" id="ARBA00023125"/>
    </source>
</evidence>
<dbReference type="EMBL" id="JAUKWQ010000015">
    <property type="protein sequence ID" value="MDO1585451.1"/>
    <property type="molecule type" value="Genomic_DNA"/>
</dbReference>
<feature type="domain" description="HTH gntR-type" evidence="6">
    <location>
        <begin position="24"/>
        <end position="92"/>
    </location>
</feature>
<keyword evidence="4" id="KW-0238">DNA-binding</keyword>
<name>A0ABT8T4D1_9HYPH</name>
<dbReference type="InterPro" id="IPR036390">
    <property type="entry name" value="WH_DNA-bd_sf"/>
</dbReference>
<sequence>MSKKTVPYIDSQPLTFTIDRNSEKTLADQLTQSIETAIMDGRLSAGARLPSWRDLASQLGIARGTIKVAYDRLIDKQLLVSHGPAGTRVSDHLPSRAPVARLMNPHDPFLSLGMSAPGAPPRVFQLGVPAEDAFPATTWSRLLVQASRKAGRLPLSYPDPRGELGLRREIAAYLAVARSIVCHEEQIFITTGFTAALGLIIDAVALGTSKAWVEDPGYPLTRAALALKGITEVPIPVDGEGLDVGFGMATAPDATLAVVTPGQQAPLGMTMSLARRRALLDWSAASDAFIIEDDYLGELQLKGRAAPALASLDADERVIHVGTFSKTISPALRLGFLVAPPRLLDRILRRAMFLSPAPAAVVQIAVASFLAEGHFLRHLRKVRRLYAERSAILSRIAGTMTEDLNGGGLALVIGLPEAVDDAAIVRRARAVGLAPSPLSSWYADKPRSRPGLLLGVTNITQQTAQTSWETLQRVVGEVTQISLGSRL</sequence>
<dbReference type="Pfam" id="PF00155">
    <property type="entry name" value="Aminotran_1_2"/>
    <property type="match status" value="1"/>
</dbReference>
<comment type="caution">
    <text evidence="7">The sequence shown here is derived from an EMBL/GenBank/DDBJ whole genome shotgun (WGS) entry which is preliminary data.</text>
</comment>
<dbReference type="PROSITE" id="PS50949">
    <property type="entry name" value="HTH_GNTR"/>
    <property type="match status" value="1"/>
</dbReference>
<reference evidence="7" key="2">
    <citation type="submission" date="2023-07" db="EMBL/GenBank/DDBJ databases">
        <authorList>
            <person name="Sun H."/>
        </authorList>
    </citation>
    <scope>NUCLEOTIDE SEQUENCE</scope>
    <source>
        <strain evidence="7">05753</strain>
    </source>
</reference>
<gene>
    <name evidence="7" type="ORF">Q2T52_25455</name>
</gene>
<dbReference type="Gene3D" id="3.40.640.10">
    <property type="entry name" value="Type I PLP-dependent aspartate aminotransferase-like (Major domain)"/>
    <property type="match status" value="1"/>
</dbReference>
<dbReference type="SMART" id="SM00345">
    <property type="entry name" value="HTH_GNTR"/>
    <property type="match status" value="1"/>
</dbReference>
<evidence type="ECO:0000313" key="7">
    <source>
        <dbReference type="EMBL" id="MDO1585451.1"/>
    </source>
</evidence>
<organism evidence="7 8">
    <name type="scientific">Rhizobium oryzicola</name>
    <dbReference type="NCBI Taxonomy" id="1232668"/>
    <lineage>
        <taxon>Bacteria</taxon>
        <taxon>Pseudomonadati</taxon>
        <taxon>Pseudomonadota</taxon>
        <taxon>Alphaproteobacteria</taxon>
        <taxon>Hyphomicrobiales</taxon>
        <taxon>Rhizobiaceae</taxon>
        <taxon>Rhizobium/Agrobacterium group</taxon>
        <taxon>Rhizobium</taxon>
    </lineage>
</organism>
<keyword evidence="7" id="KW-0808">Transferase</keyword>
<dbReference type="InterPro" id="IPR051446">
    <property type="entry name" value="HTH_trans_reg/aminotransferase"/>
</dbReference>
<keyword evidence="2" id="KW-0663">Pyridoxal phosphate</keyword>
<dbReference type="InterPro" id="IPR004839">
    <property type="entry name" value="Aminotransferase_I/II_large"/>
</dbReference>
<reference evidence="7" key="1">
    <citation type="journal article" date="2015" name="Int. J. Syst. Evol. Microbiol.">
        <title>Rhizobium oryzicola sp. nov., potential plant-growth-promoting endophytic bacteria isolated from rice roots.</title>
        <authorList>
            <person name="Zhang X.X."/>
            <person name="Gao J.S."/>
            <person name="Cao Y.H."/>
            <person name="Sheirdil R.A."/>
            <person name="Wang X.C."/>
            <person name="Zhang L."/>
        </authorList>
    </citation>
    <scope>NUCLEOTIDE SEQUENCE</scope>
    <source>
        <strain evidence="7">05753</strain>
    </source>
</reference>
<keyword evidence="3" id="KW-0805">Transcription regulation</keyword>
<dbReference type="SUPFAM" id="SSF46785">
    <property type="entry name" value="Winged helix' DNA-binding domain"/>
    <property type="match status" value="1"/>
</dbReference>
<dbReference type="CDD" id="cd07377">
    <property type="entry name" value="WHTH_GntR"/>
    <property type="match status" value="1"/>
</dbReference>
<accession>A0ABT8T4D1</accession>
<dbReference type="Pfam" id="PF00392">
    <property type="entry name" value="GntR"/>
    <property type="match status" value="1"/>
</dbReference>
<dbReference type="InterPro" id="IPR015421">
    <property type="entry name" value="PyrdxlP-dep_Trfase_major"/>
</dbReference>
<dbReference type="InterPro" id="IPR036388">
    <property type="entry name" value="WH-like_DNA-bd_sf"/>
</dbReference>
<dbReference type="Gene3D" id="1.10.10.10">
    <property type="entry name" value="Winged helix-like DNA-binding domain superfamily/Winged helix DNA-binding domain"/>
    <property type="match status" value="1"/>
</dbReference>
<evidence type="ECO:0000256" key="2">
    <source>
        <dbReference type="ARBA" id="ARBA00022898"/>
    </source>
</evidence>
<comment type="similarity">
    <text evidence="1">In the C-terminal section; belongs to the class-I pyridoxal-phosphate-dependent aminotransferase family.</text>
</comment>
<keyword evidence="7" id="KW-0032">Aminotransferase</keyword>
<protein>
    <submittedName>
        <fullName evidence="7">PLP-dependent aminotransferase family protein</fullName>
    </submittedName>
</protein>
<evidence type="ECO:0000313" key="8">
    <source>
        <dbReference type="Proteomes" id="UP001169006"/>
    </source>
</evidence>
<dbReference type="GO" id="GO:0008483">
    <property type="term" value="F:transaminase activity"/>
    <property type="evidence" value="ECO:0007669"/>
    <property type="project" value="UniProtKB-KW"/>
</dbReference>
<evidence type="ECO:0000256" key="1">
    <source>
        <dbReference type="ARBA" id="ARBA00005384"/>
    </source>
</evidence>
<evidence type="ECO:0000256" key="5">
    <source>
        <dbReference type="ARBA" id="ARBA00023163"/>
    </source>
</evidence>
<dbReference type="Proteomes" id="UP001169006">
    <property type="component" value="Unassembled WGS sequence"/>
</dbReference>
<keyword evidence="8" id="KW-1185">Reference proteome</keyword>
<proteinExistence type="inferred from homology"/>
<dbReference type="CDD" id="cd00609">
    <property type="entry name" value="AAT_like"/>
    <property type="match status" value="1"/>
</dbReference>
<dbReference type="PANTHER" id="PTHR46577">
    <property type="entry name" value="HTH-TYPE TRANSCRIPTIONAL REGULATORY PROTEIN GABR"/>
    <property type="match status" value="1"/>
</dbReference>